<evidence type="ECO:0000313" key="2">
    <source>
        <dbReference type="EMBL" id="MBB4248257.1"/>
    </source>
</evidence>
<gene>
    <name evidence="2" type="ORF">GGD90_002649</name>
</gene>
<keyword evidence="1" id="KW-1133">Transmembrane helix</keyword>
<keyword evidence="3" id="KW-1185">Reference proteome</keyword>
<name>A0A840G1I1_RHOTE</name>
<feature type="transmembrane region" description="Helical" evidence="1">
    <location>
        <begin position="50"/>
        <end position="72"/>
    </location>
</feature>
<keyword evidence="1" id="KW-0812">Transmembrane</keyword>
<dbReference type="OrthoDB" id="5741048at2"/>
<feature type="transmembrane region" description="Helical" evidence="1">
    <location>
        <begin position="20"/>
        <end position="38"/>
    </location>
</feature>
<dbReference type="RefSeq" id="WP_153117484.1">
    <property type="nucleotide sequence ID" value="NZ_JACIGE010000010.1"/>
</dbReference>
<dbReference type="EMBL" id="JACIGE010000010">
    <property type="protein sequence ID" value="MBB4248257.1"/>
    <property type="molecule type" value="Genomic_DNA"/>
</dbReference>
<organism evidence="2 3">
    <name type="scientific">Rhodocyclus tenuis</name>
    <name type="common">Rhodospirillum tenue</name>
    <dbReference type="NCBI Taxonomy" id="1066"/>
    <lineage>
        <taxon>Bacteria</taxon>
        <taxon>Pseudomonadati</taxon>
        <taxon>Pseudomonadota</taxon>
        <taxon>Betaproteobacteria</taxon>
        <taxon>Rhodocyclales</taxon>
        <taxon>Rhodocyclaceae</taxon>
        <taxon>Rhodocyclus</taxon>
    </lineage>
</organism>
<sequence>MAQEDQSGFVRWQEITREHFSSVCNLILALATGLLAFYSTQLLDKKLTLCCAFGFAAAALIALSLSVAFALWCSINRLRDFRLTTQISRLRENGETELQYLRDESKSLGKFTWGLFWFQLATFGIGAACGALAVVIQVWPR</sequence>
<reference evidence="2 3" key="1">
    <citation type="submission" date="2020-08" db="EMBL/GenBank/DDBJ databases">
        <title>Genome sequencing of Purple Non-Sulfur Bacteria from various extreme environments.</title>
        <authorList>
            <person name="Mayer M."/>
        </authorList>
    </citation>
    <scope>NUCLEOTIDE SEQUENCE [LARGE SCALE GENOMIC DNA]</scope>
    <source>
        <strain evidence="2 3">2761</strain>
    </source>
</reference>
<dbReference type="AlphaFoldDB" id="A0A840G1I1"/>
<keyword evidence="1" id="KW-0472">Membrane</keyword>
<accession>A0A840G1I1</accession>
<dbReference type="Proteomes" id="UP000587070">
    <property type="component" value="Unassembled WGS sequence"/>
</dbReference>
<feature type="transmembrane region" description="Helical" evidence="1">
    <location>
        <begin position="116"/>
        <end position="139"/>
    </location>
</feature>
<comment type="caution">
    <text evidence="2">The sequence shown here is derived from an EMBL/GenBank/DDBJ whole genome shotgun (WGS) entry which is preliminary data.</text>
</comment>
<evidence type="ECO:0000313" key="3">
    <source>
        <dbReference type="Proteomes" id="UP000587070"/>
    </source>
</evidence>
<proteinExistence type="predicted"/>
<protein>
    <submittedName>
        <fullName evidence="2">Uncharacterized protein</fullName>
    </submittedName>
</protein>
<evidence type="ECO:0000256" key="1">
    <source>
        <dbReference type="SAM" id="Phobius"/>
    </source>
</evidence>